<keyword evidence="2" id="KW-1185">Reference proteome</keyword>
<reference evidence="1 2" key="1">
    <citation type="submission" date="2009-01" db="EMBL/GenBank/DDBJ databases">
        <authorList>
            <person name="Fulton L."/>
            <person name="Clifton S."/>
            <person name="Chinwalla A.T."/>
            <person name="Mitreva M."/>
            <person name="Sodergren E."/>
            <person name="Weinstock G."/>
            <person name="Clifton S."/>
            <person name="Dooling D.J."/>
            <person name="Fulton B."/>
            <person name="Minx P."/>
            <person name="Pepin K.H."/>
            <person name="Johnson M."/>
            <person name="Bhonagiri V."/>
            <person name="Nash W.E."/>
            <person name="Mardis E.R."/>
            <person name="Wilson R.K."/>
        </authorList>
    </citation>
    <scope>NUCLEOTIDE SEQUENCE [LARGE SCALE GENOMIC DNA]</scope>
    <source>
        <strain evidence="1 2">NRL30031/H210</strain>
    </source>
</reference>
<name>C0EPI8_NEIFL</name>
<proteinExistence type="predicted"/>
<sequence length="135" mass="15473">MKQIISVVLLGLTLTGCRLMGWYQCASLSGWCKPQKPAAIDFWEIKGEPPPSIEDFRATRLADGNYSIDDNAYRTAADDYFSRKIKKFEACGLAWQTRDKRPLAETFKKKDWIAWKNRVYTEHHCPKASVGKKVV</sequence>
<dbReference type="EMBL" id="ACEN01000088">
    <property type="protein sequence ID" value="EEG33075.1"/>
    <property type="molecule type" value="Genomic_DNA"/>
</dbReference>
<dbReference type="PROSITE" id="PS51257">
    <property type="entry name" value="PROKAR_LIPOPROTEIN"/>
    <property type="match status" value="1"/>
</dbReference>
<organism evidence="1 2">
    <name type="scientific">Neisseria flavescens NRL30031/H210</name>
    <dbReference type="NCBI Taxonomy" id="546264"/>
    <lineage>
        <taxon>Bacteria</taxon>
        <taxon>Pseudomonadati</taxon>
        <taxon>Pseudomonadota</taxon>
        <taxon>Betaproteobacteria</taxon>
        <taxon>Neisseriales</taxon>
        <taxon>Neisseriaceae</taxon>
        <taxon>Neisseria</taxon>
    </lineage>
</organism>
<accession>C0EPI8</accession>
<comment type="caution">
    <text evidence="1">The sequence shown here is derived from an EMBL/GenBank/DDBJ whole genome shotgun (WGS) entry which is preliminary data.</text>
</comment>
<dbReference type="Proteomes" id="UP000004457">
    <property type="component" value="Unassembled WGS sequence"/>
</dbReference>
<protein>
    <recommendedName>
        <fullName evidence="3">Lipoprotein</fullName>
    </recommendedName>
</protein>
<evidence type="ECO:0008006" key="3">
    <source>
        <dbReference type="Google" id="ProtNLM"/>
    </source>
</evidence>
<evidence type="ECO:0000313" key="2">
    <source>
        <dbReference type="Proteomes" id="UP000004457"/>
    </source>
</evidence>
<gene>
    <name evidence="1" type="ORF">NEIFLAOT_01878</name>
</gene>
<dbReference type="AlphaFoldDB" id="C0EPI8"/>
<evidence type="ECO:0000313" key="1">
    <source>
        <dbReference type="EMBL" id="EEG33075.1"/>
    </source>
</evidence>